<gene>
    <name evidence="12" type="ORF">SMRZ_LOCUS16993</name>
</gene>
<dbReference type="Gene3D" id="1.20.1070.10">
    <property type="entry name" value="Rhodopsin 7-helix transmembrane proteins"/>
    <property type="match status" value="2"/>
</dbReference>
<dbReference type="InterPro" id="IPR000276">
    <property type="entry name" value="GPCR_Rhodpsn"/>
</dbReference>
<evidence type="ECO:0000256" key="8">
    <source>
        <dbReference type="ARBA" id="ARBA00023224"/>
    </source>
</evidence>
<comment type="similarity">
    <text evidence="9">Belongs to the G-protein coupled receptor 1 family.</text>
</comment>
<dbReference type="Proteomes" id="UP000277204">
    <property type="component" value="Unassembled WGS sequence"/>
</dbReference>
<evidence type="ECO:0000256" key="9">
    <source>
        <dbReference type="RuleBase" id="RU000688"/>
    </source>
</evidence>
<evidence type="ECO:0000256" key="5">
    <source>
        <dbReference type="ARBA" id="ARBA00023040"/>
    </source>
</evidence>
<keyword evidence="6 11" id="KW-0472">Membrane</keyword>
<evidence type="ECO:0000313" key="13">
    <source>
        <dbReference type="Proteomes" id="UP000277204"/>
    </source>
</evidence>
<evidence type="ECO:0000256" key="11">
    <source>
        <dbReference type="SAM" id="Phobius"/>
    </source>
</evidence>
<feature type="transmembrane region" description="Helical" evidence="11">
    <location>
        <begin position="177"/>
        <end position="198"/>
    </location>
</feature>
<dbReference type="GO" id="GO:0004930">
    <property type="term" value="F:G protein-coupled receptor activity"/>
    <property type="evidence" value="ECO:0007669"/>
    <property type="project" value="UniProtKB-KW"/>
</dbReference>
<keyword evidence="7 9" id="KW-0675">Receptor</keyword>
<feature type="transmembrane region" description="Helical" evidence="11">
    <location>
        <begin position="467"/>
        <end position="487"/>
    </location>
</feature>
<feature type="transmembrane region" description="Helical" evidence="11">
    <location>
        <begin position="499"/>
        <end position="521"/>
    </location>
</feature>
<dbReference type="SMART" id="SM01381">
    <property type="entry name" value="7TM_GPCR_Srsx"/>
    <property type="match status" value="1"/>
</dbReference>
<dbReference type="Pfam" id="PF00001">
    <property type="entry name" value="7tm_1"/>
    <property type="match status" value="1"/>
</dbReference>
<feature type="transmembrane region" description="Helical" evidence="11">
    <location>
        <begin position="96"/>
        <end position="122"/>
    </location>
</feature>
<evidence type="ECO:0000256" key="2">
    <source>
        <dbReference type="ARBA" id="ARBA00022475"/>
    </source>
</evidence>
<keyword evidence="3 9" id="KW-0812">Transmembrane</keyword>
<sequence length="539" mass="62643">MNHLFSNDNTFHENEYRMEECHENISCGLCSTNSNVVNDVVNLTKVESEMFSEWRFALNIIIISLQILSSILIFCGNSLVISAVATTKGLRRITDLYIVSLALADLLVAVLILPLFIMRQLYGHWPYESHQLCIYWLSLNVLLCSASILNICCISVDRYIAINYPMKYISKRTRRTAFAMIGGAWTASFLAMIPTIFGSQHHTGVGRCYIRSDARYRFLRGTSIFIIPILLVGFIYIRIFWVIRRRSKEFEFGKFSSKPKEHRFGSFKFLFIPNNIYNHRLGRKRNRFSSRNSNKRQLFVSNYTQSNLFIAYTPSKRRKNAKEYTENQFHGQSSSTSFSNKRSEQIERECSKNSSKYTQYIHMSPISMLHTTTKSDPNDSSTFPIHNSIQNTEIYTLQTTDTINKTVDPSMNDQLKDQQHKHEHRLISQNEQIVKPKPKYSNTHNSMIYQRRKRLVYKSEKKTVKTVALVVCCFILCWLPFTILFFMEGACECLLSETIYMATGWVAYLNSMCNPIIYAFCNKEYAKAFKRLLHIGSNN</sequence>
<feature type="transmembrane region" description="Helical" evidence="11">
    <location>
        <begin position="134"/>
        <end position="156"/>
    </location>
</feature>
<dbReference type="PANTHER" id="PTHR24248">
    <property type="entry name" value="ADRENERGIC RECEPTOR-RELATED G-PROTEIN COUPLED RECEPTOR"/>
    <property type="match status" value="1"/>
</dbReference>
<evidence type="ECO:0000256" key="3">
    <source>
        <dbReference type="ARBA" id="ARBA00022692"/>
    </source>
</evidence>
<feature type="compositionally biased region" description="Polar residues" evidence="10">
    <location>
        <begin position="326"/>
        <end position="340"/>
    </location>
</feature>
<feature type="transmembrane region" description="Helical" evidence="11">
    <location>
        <begin position="56"/>
        <end position="84"/>
    </location>
</feature>
<dbReference type="AlphaFoldDB" id="A0A183MLR8"/>
<dbReference type="EMBL" id="UZAI01017266">
    <property type="protein sequence ID" value="VDP22666.1"/>
    <property type="molecule type" value="Genomic_DNA"/>
</dbReference>
<dbReference type="InterPro" id="IPR017452">
    <property type="entry name" value="GPCR_Rhodpsn_7TM"/>
</dbReference>
<accession>A0A183MLR8</accession>
<evidence type="ECO:0000313" key="12">
    <source>
        <dbReference type="EMBL" id="VDP22666.1"/>
    </source>
</evidence>
<reference evidence="12 13" key="1">
    <citation type="submission" date="2018-11" db="EMBL/GenBank/DDBJ databases">
        <authorList>
            <consortium name="Pathogen Informatics"/>
        </authorList>
    </citation>
    <scope>NUCLEOTIDE SEQUENCE [LARGE SCALE GENOMIC DNA]</scope>
    <source>
        <strain evidence="12 13">Zambia</strain>
    </source>
</reference>
<protein>
    <submittedName>
        <fullName evidence="12">Uncharacterized protein</fullName>
    </submittedName>
</protein>
<dbReference type="PROSITE" id="PS00237">
    <property type="entry name" value="G_PROTEIN_RECEP_F1_1"/>
    <property type="match status" value="1"/>
</dbReference>
<feature type="compositionally biased region" description="Basic and acidic residues" evidence="10">
    <location>
        <begin position="341"/>
        <end position="351"/>
    </location>
</feature>
<evidence type="ECO:0000256" key="6">
    <source>
        <dbReference type="ARBA" id="ARBA00023136"/>
    </source>
</evidence>
<name>A0A183MLR8_9TREM</name>
<keyword evidence="5 9" id="KW-0297">G-protein coupled receptor</keyword>
<evidence type="ECO:0000256" key="1">
    <source>
        <dbReference type="ARBA" id="ARBA00004651"/>
    </source>
</evidence>
<proteinExistence type="inferred from homology"/>
<evidence type="ECO:0000256" key="4">
    <source>
        <dbReference type="ARBA" id="ARBA00022989"/>
    </source>
</evidence>
<organism evidence="12 13">
    <name type="scientific">Schistosoma margrebowiei</name>
    <dbReference type="NCBI Taxonomy" id="48269"/>
    <lineage>
        <taxon>Eukaryota</taxon>
        <taxon>Metazoa</taxon>
        <taxon>Spiralia</taxon>
        <taxon>Lophotrochozoa</taxon>
        <taxon>Platyhelminthes</taxon>
        <taxon>Trematoda</taxon>
        <taxon>Digenea</taxon>
        <taxon>Strigeidida</taxon>
        <taxon>Schistosomatoidea</taxon>
        <taxon>Schistosomatidae</taxon>
        <taxon>Schistosoma</taxon>
    </lineage>
</organism>
<keyword evidence="4 11" id="KW-1133">Transmembrane helix</keyword>
<feature type="region of interest" description="Disordered" evidence="10">
    <location>
        <begin position="325"/>
        <end position="352"/>
    </location>
</feature>
<keyword evidence="8 9" id="KW-0807">Transducer</keyword>
<keyword evidence="13" id="KW-1185">Reference proteome</keyword>
<evidence type="ECO:0000256" key="10">
    <source>
        <dbReference type="SAM" id="MobiDB-lite"/>
    </source>
</evidence>
<comment type="subcellular location">
    <subcellularLocation>
        <location evidence="1">Cell membrane</location>
        <topology evidence="1">Multi-pass membrane protein</topology>
    </subcellularLocation>
</comment>
<dbReference type="SUPFAM" id="SSF81321">
    <property type="entry name" value="Family A G protein-coupled receptor-like"/>
    <property type="match status" value="1"/>
</dbReference>
<feature type="transmembrane region" description="Helical" evidence="11">
    <location>
        <begin position="218"/>
        <end position="241"/>
    </location>
</feature>
<dbReference type="PROSITE" id="PS50262">
    <property type="entry name" value="G_PROTEIN_RECEP_F1_2"/>
    <property type="match status" value="1"/>
</dbReference>
<dbReference type="GO" id="GO:0005886">
    <property type="term" value="C:plasma membrane"/>
    <property type="evidence" value="ECO:0007669"/>
    <property type="project" value="UniProtKB-SubCell"/>
</dbReference>
<dbReference type="PRINTS" id="PR00237">
    <property type="entry name" value="GPCRRHODOPSN"/>
</dbReference>
<dbReference type="STRING" id="48269.A0A183MLR8"/>
<keyword evidence="2" id="KW-1003">Cell membrane</keyword>
<evidence type="ECO:0000256" key="7">
    <source>
        <dbReference type="ARBA" id="ARBA00023170"/>
    </source>
</evidence>